<dbReference type="EC" id="2.7.4.9" evidence="3"/>
<evidence type="ECO:0000256" key="6">
    <source>
        <dbReference type="ARBA" id="ARBA00022727"/>
    </source>
</evidence>
<dbReference type="GO" id="GO:0006233">
    <property type="term" value="P:dTDP biosynthetic process"/>
    <property type="evidence" value="ECO:0007669"/>
    <property type="project" value="InterPro"/>
</dbReference>
<dbReference type="GO" id="GO:0005524">
    <property type="term" value="F:ATP binding"/>
    <property type="evidence" value="ECO:0007669"/>
    <property type="project" value="UniProtKB-KW"/>
</dbReference>
<evidence type="ECO:0000259" key="10">
    <source>
        <dbReference type="Pfam" id="PF02223"/>
    </source>
</evidence>
<sequence>MAASNANRRAPFIVIEGLDRSGKTTQTSKLHSRLKENGVEVSLLKFPDRTTAIGQMINSYLRSASELDDRAIHLLFSANRWELASAIEKLLLAGTPVICDRYAFSGIAFSASKVNSLGDPLLAFDWCRSPDIGLPAPDIVLFFDITPEKAKERGGYGEERYEKEEMQLRVRQVFHRIGEEMAESWRLSGSGTRWVSVDAGRGRDDIERDVWALVDPLVRDGVEGPINKLWTNSR</sequence>
<keyword evidence="8" id="KW-0418">Kinase</keyword>
<dbReference type="FunCoup" id="A0A409XNF1">
    <property type="interactions" value="363"/>
</dbReference>
<dbReference type="SUPFAM" id="SSF52540">
    <property type="entry name" value="P-loop containing nucleoside triphosphate hydrolases"/>
    <property type="match status" value="1"/>
</dbReference>
<keyword evidence="7" id="KW-0547">Nucleotide-binding</keyword>
<evidence type="ECO:0000256" key="2">
    <source>
        <dbReference type="ARBA" id="ARBA00009776"/>
    </source>
</evidence>
<keyword evidence="5" id="KW-0808">Transferase</keyword>
<keyword evidence="6" id="KW-0545">Nucleotide biosynthesis</keyword>
<name>A0A409XNF1_PSICY</name>
<reference evidence="11 12" key="1">
    <citation type="journal article" date="2018" name="Evol. Lett.">
        <title>Horizontal gene cluster transfer increased hallucinogenic mushroom diversity.</title>
        <authorList>
            <person name="Reynolds H.T."/>
            <person name="Vijayakumar V."/>
            <person name="Gluck-Thaler E."/>
            <person name="Korotkin H.B."/>
            <person name="Matheny P.B."/>
            <person name="Slot J.C."/>
        </authorList>
    </citation>
    <scope>NUCLEOTIDE SEQUENCE [LARGE SCALE GENOMIC DNA]</scope>
    <source>
        <strain evidence="11 12">2631</strain>
    </source>
</reference>
<dbReference type="InterPro" id="IPR027417">
    <property type="entry name" value="P-loop_NTPase"/>
</dbReference>
<dbReference type="GO" id="GO:0005634">
    <property type="term" value="C:nucleus"/>
    <property type="evidence" value="ECO:0007669"/>
    <property type="project" value="TreeGrafter"/>
</dbReference>
<evidence type="ECO:0000313" key="11">
    <source>
        <dbReference type="EMBL" id="PPQ92312.1"/>
    </source>
</evidence>
<keyword evidence="9" id="KW-0067">ATP-binding</keyword>
<dbReference type="GO" id="GO:0004798">
    <property type="term" value="F:dTMP kinase activity"/>
    <property type="evidence" value="ECO:0007669"/>
    <property type="project" value="UniProtKB-EC"/>
</dbReference>
<dbReference type="HAMAP" id="MF_00165">
    <property type="entry name" value="Thymidylate_kinase"/>
    <property type="match status" value="1"/>
</dbReference>
<evidence type="ECO:0000256" key="7">
    <source>
        <dbReference type="ARBA" id="ARBA00022741"/>
    </source>
</evidence>
<keyword evidence="12" id="KW-1185">Reference proteome</keyword>
<proteinExistence type="inferred from homology"/>
<dbReference type="Proteomes" id="UP000283269">
    <property type="component" value="Unassembled WGS sequence"/>
</dbReference>
<evidence type="ECO:0000313" key="12">
    <source>
        <dbReference type="Proteomes" id="UP000283269"/>
    </source>
</evidence>
<evidence type="ECO:0000256" key="5">
    <source>
        <dbReference type="ARBA" id="ARBA00022679"/>
    </source>
</evidence>
<dbReference type="CDD" id="cd01672">
    <property type="entry name" value="TMPK"/>
    <property type="match status" value="1"/>
</dbReference>
<dbReference type="Gene3D" id="3.40.50.300">
    <property type="entry name" value="P-loop containing nucleotide triphosphate hydrolases"/>
    <property type="match status" value="1"/>
</dbReference>
<evidence type="ECO:0000256" key="3">
    <source>
        <dbReference type="ARBA" id="ARBA00012980"/>
    </source>
</evidence>
<dbReference type="PROSITE" id="PS01331">
    <property type="entry name" value="THYMIDYLATE_KINASE"/>
    <property type="match status" value="1"/>
</dbReference>
<comment type="caution">
    <text evidence="11">The sequence shown here is derived from an EMBL/GenBank/DDBJ whole genome shotgun (WGS) entry which is preliminary data.</text>
</comment>
<dbReference type="GO" id="GO:0006227">
    <property type="term" value="P:dUDP biosynthetic process"/>
    <property type="evidence" value="ECO:0007669"/>
    <property type="project" value="TreeGrafter"/>
</dbReference>
<dbReference type="NCBIfam" id="TIGR00041">
    <property type="entry name" value="DTMP_kinase"/>
    <property type="match status" value="1"/>
</dbReference>
<evidence type="ECO:0000256" key="1">
    <source>
        <dbReference type="ARBA" id="ARBA00004992"/>
    </source>
</evidence>
<evidence type="ECO:0000256" key="9">
    <source>
        <dbReference type="ARBA" id="ARBA00022840"/>
    </source>
</evidence>
<dbReference type="FunFam" id="3.40.50.300:FF:000679">
    <property type="entry name" value="Thymidylate kinase"/>
    <property type="match status" value="1"/>
</dbReference>
<dbReference type="GO" id="GO:0004550">
    <property type="term" value="F:nucleoside diphosphate kinase activity"/>
    <property type="evidence" value="ECO:0007669"/>
    <property type="project" value="TreeGrafter"/>
</dbReference>
<protein>
    <recommendedName>
        <fullName evidence="4">Thymidylate kinase</fullName>
        <ecNumber evidence="3">2.7.4.9</ecNumber>
    </recommendedName>
</protein>
<dbReference type="InterPro" id="IPR039430">
    <property type="entry name" value="Thymidylate_kin-like_dom"/>
</dbReference>
<dbReference type="AlphaFoldDB" id="A0A409XNF1"/>
<dbReference type="InterPro" id="IPR018095">
    <property type="entry name" value="Thymidylate_kin_CS"/>
</dbReference>
<dbReference type="Pfam" id="PF02223">
    <property type="entry name" value="Thymidylate_kin"/>
    <property type="match status" value="1"/>
</dbReference>
<gene>
    <name evidence="11" type="ORF">CVT25_008518</name>
</gene>
<comment type="similarity">
    <text evidence="2">Belongs to the thymidylate kinase family.</text>
</comment>
<comment type="pathway">
    <text evidence="1">Pyrimidine metabolism; dTTP biosynthesis.</text>
</comment>
<dbReference type="EMBL" id="NHYD01001056">
    <property type="protein sequence ID" value="PPQ92312.1"/>
    <property type="molecule type" value="Genomic_DNA"/>
</dbReference>
<dbReference type="InParanoid" id="A0A409XNF1"/>
<evidence type="ECO:0000256" key="8">
    <source>
        <dbReference type="ARBA" id="ARBA00022777"/>
    </source>
</evidence>
<feature type="domain" description="Thymidylate kinase-like" evidence="10">
    <location>
        <begin position="15"/>
        <end position="183"/>
    </location>
</feature>
<dbReference type="InterPro" id="IPR018094">
    <property type="entry name" value="Thymidylate_kinase"/>
</dbReference>
<dbReference type="STRING" id="93625.A0A409XNF1"/>
<dbReference type="GO" id="GO:0006235">
    <property type="term" value="P:dTTP biosynthetic process"/>
    <property type="evidence" value="ECO:0007669"/>
    <property type="project" value="TreeGrafter"/>
</dbReference>
<accession>A0A409XNF1</accession>
<dbReference type="PANTHER" id="PTHR10344">
    <property type="entry name" value="THYMIDYLATE KINASE"/>
    <property type="match status" value="1"/>
</dbReference>
<organism evidence="11 12">
    <name type="scientific">Psilocybe cyanescens</name>
    <dbReference type="NCBI Taxonomy" id="93625"/>
    <lineage>
        <taxon>Eukaryota</taxon>
        <taxon>Fungi</taxon>
        <taxon>Dikarya</taxon>
        <taxon>Basidiomycota</taxon>
        <taxon>Agaricomycotina</taxon>
        <taxon>Agaricomycetes</taxon>
        <taxon>Agaricomycetidae</taxon>
        <taxon>Agaricales</taxon>
        <taxon>Agaricineae</taxon>
        <taxon>Strophariaceae</taxon>
        <taxon>Psilocybe</taxon>
    </lineage>
</organism>
<evidence type="ECO:0000256" key="4">
    <source>
        <dbReference type="ARBA" id="ARBA00017144"/>
    </source>
</evidence>
<dbReference type="OrthoDB" id="425602at2759"/>
<dbReference type="GO" id="GO:0005829">
    <property type="term" value="C:cytosol"/>
    <property type="evidence" value="ECO:0007669"/>
    <property type="project" value="TreeGrafter"/>
</dbReference>
<dbReference type="PANTHER" id="PTHR10344:SF1">
    <property type="entry name" value="THYMIDYLATE KINASE"/>
    <property type="match status" value="1"/>
</dbReference>